<dbReference type="EMBL" id="JBHTKN010000008">
    <property type="protein sequence ID" value="MFD1043248.1"/>
    <property type="molecule type" value="Genomic_DNA"/>
</dbReference>
<dbReference type="RefSeq" id="WP_379655889.1">
    <property type="nucleotide sequence ID" value="NZ_JBHTKN010000008.1"/>
</dbReference>
<dbReference type="Proteomes" id="UP001597033">
    <property type="component" value="Unassembled WGS sequence"/>
</dbReference>
<protein>
    <submittedName>
        <fullName evidence="1">Uncharacterized protein</fullName>
    </submittedName>
</protein>
<evidence type="ECO:0000313" key="2">
    <source>
        <dbReference type="Proteomes" id="UP001597033"/>
    </source>
</evidence>
<comment type="caution">
    <text evidence="1">The sequence shown here is derived from an EMBL/GenBank/DDBJ whole genome shotgun (WGS) entry which is preliminary data.</text>
</comment>
<sequence>MTYCHWDDAPRCDLHCYEARDGSYVIHVRGLIRPRPLPPVDTSSARARRDSTQLRWIAECDPANQPAPMGLPFAGELLTYPTLHAMRDQIGVLCGLGYHVPASVLEGIDIELTDYRLSTISEEIVG</sequence>
<keyword evidence="2" id="KW-1185">Reference proteome</keyword>
<name>A0ABW3LYE0_9GAMM</name>
<gene>
    <name evidence="1" type="ORF">ACFQ2N_12915</name>
</gene>
<reference evidence="2" key="1">
    <citation type="journal article" date="2019" name="Int. J. Syst. Evol. Microbiol.">
        <title>The Global Catalogue of Microorganisms (GCM) 10K type strain sequencing project: providing services to taxonomists for standard genome sequencing and annotation.</title>
        <authorList>
            <consortium name="The Broad Institute Genomics Platform"/>
            <consortium name="The Broad Institute Genome Sequencing Center for Infectious Disease"/>
            <person name="Wu L."/>
            <person name="Ma J."/>
        </authorList>
    </citation>
    <scope>NUCLEOTIDE SEQUENCE [LARGE SCALE GENOMIC DNA]</scope>
    <source>
        <strain evidence="2">CCUG 55854</strain>
    </source>
</reference>
<evidence type="ECO:0000313" key="1">
    <source>
        <dbReference type="EMBL" id="MFD1043248.1"/>
    </source>
</evidence>
<organism evidence="1 2">
    <name type="scientific">Pseudoxanthomonas kaohsiungensis</name>
    <dbReference type="NCBI Taxonomy" id="283923"/>
    <lineage>
        <taxon>Bacteria</taxon>
        <taxon>Pseudomonadati</taxon>
        <taxon>Pseudomonadota</taxon>
        <taxon>Gammaproteobacteria</taxon>
        <taxon>Lysobacterales</taxon>
        <taxon>Lysobacteraceae</taxon>
        <taxon>Pseudoxanthomonas</taxon>
    </lineage>
</organism>
<accession>A0ABW3LYE0</accession>
<proteinExistence type="predicted"/>